<dbReference type="STRING" id="658196.A0A397SI50"/>
<keyword evidence="1" id="KW-0472">Membrane</keyword>
<evidence type="ECO:0000256" key="1">
    <source>
        <dbReference type="SAM" id="Phobius"/>
    </source>
</evidence>
<proteinExistence type="predicted"/>
<dbReference type="OrthoDB" id="2431989at2759"/>
<evidence type="ECO:0000313" key="3">
    <source>
        <dbReference type="Proteomes" id="UP000265703"/>
    </source>
</evidence>
<dbReference type="EMBL" id="QKYT01000408">
    <property type="protein sequence ID" value="RIA85728.1"/>
    <property type="molecule type" value="Genomic_DNA"/>
</dbReference>
<gene>
    <name evidence="2" type="ORF">C1645_361416</name>
</gene>
<keyword evidence="1" id="KW-0812">Transmembrane</keyword>
<reference evidence="2 3" key="1">
    <citation type="submission" date="2018-06" db="EMBL/GenBank/DDBJ databases">
        <title>Comparative genomics reveals the genomic features of Rhizophagus irregularis, R. cerebriforme, R. diaphanum and Gigaspora rosea, and their symbiotic lifestyle signature.</title>
        <authorList>
            <person name="Morin E."/>
            <person name="San Clemente H."/>
            <person name="Chen E.C.H."/>
            <person name="De La Providencia I."/>
            <person name="Hainaut M."/>
            <person name="Kuo A."/>
            <person name="Kohler A."/>
            <person name="Murat C."/>
            <person name="Tang N."/>
            <person name="Roy S."/>
            <person name="Loubradou J."/>
            <person name="Henrissat B."/>
            <person name="Grigoriev I.V."/>
            <person name="Corradi N."/>
            <person name="Roux C."/>
            <person name="Martin F.M."/>
        </authorList>
    </citation>
    <scope>NUCLEOTIDE SEQUENCE [LARGE SCALE GENOMIC DNA]</scope>
    <source>
        <strain evidence="2 3">DAOM 227022</strain>
    </source>
</reference>
<accession>A0A397SI50</accession>
<feature type="transmembrane region" description="Helical" evidence="1">
    <location>
        <begin position="15"/>
        <end position="36"/>
    </location>
</feature>
<protein>
    <submittedName>
        <fullName evidence="2">Uncharacterized protein</fullName>
    </submittedName>
</protein>
<comment type="caution">
    <text evidence="2">The sequence shown here is derived from an EMBL/GenBank/DDBJ whole genome shotgun (WGS) entry which is preliminary data.</text>
</comment>
<sequence length="128" mass="14786">MSFASQPSIFTKSNLVYIPLSITITHILNFIVNSPLSIWQEFPPKLPSTVYSSIFFTPILLFILLTFKPIQTRKHFNTLLSLAFIFISIPISFRGRYSLSLQKTFVFIIVFFGSKMLLFLKFNNPILN</sequence>
<evidence type="ECO:0000313" key="2">
    <source>
        <dbReference type="EMBL" id="RIA85728.1"/>
    </source>
</evidence>
<dbReference type="Proteomes" id="UP000265703">
    <property type="component" value="Unassembled WGS sequence"/>
</dbReference>
<name>A0A397SI50_9GLOM</name>
<dbReference type="AlphaFoldDB" id="A0A397SI50"/>
<keyword evidence="1" id="KW-1133">Transmembrane helix</keyword>
<keyword evidence="3" id="KW-1185">Reference proteome</keyword>
<organism evidence="2 3">
    <name type="scientific">Glomus cerebriforme</name>
    <dbReference type="NCBI Taxonomy" id="658196"/>
    <lineage>
        <taxon>Eukaryota</taxon>
        <taxon>Fungi</taxon>
        <taxon>Fungi incertae sedis</taxon>
        <taxon>Mucoromycota</taxon>
        <taxon>Glomeromycotina</taxon>
        <taxon>Glomeromycetes</taxon>
        <taxon>Glomerales</taxon>
        <taxon>Glomeraceae</taxon>
        <taxon>Glomus</taxon>
    </lineage>
</organism>
<feature type="transmembrane region" description="Helical" evidence="1">
    <location>
        <begin position="105"/>
        <end position="122"/>
    </location>
</feature>
<feature type="transmembrane region" description="Helical" evidence="1">
    <location>
        <begin position="76"/>
        <end position="93"/>
    </location>
</feature>
<feature type="transmembrane region" description="Helical" evidence="1">
    <location>
        <begin position="48"/>
        <end position="67"/>
    </location>
</feature>